<comment type="pathway">
    <text evidence="3">Protein modification; protein ubiquitination.</text>
</comment>
<dbReference type="Pfam" id="PF13920">
    <property type="entry name" value="zf-C3HC4_3"/>
    <property type="match status" value="1"/>
</dbReference>
<dbReference type="OrthoDB" id="1711136at2759"/>
<dbReference type="InterPro" id="IPR040089">
    <property type="entry name" value="RNF26_mRING-HC-C3HC5"/>
</dbReference>
<evidence type="ECO:0000256" key="1">
    <source>
        <dbReference type="ARBA" id="ARBA00000900"/>
    </source>
</evidence>
<evidence type="ECO:0000313" key="22">
    <source>
        <dbReference type="EMBL" id="NXX34722.1"/>
    </source>
</evidence>
<evidence type="ECO:0000256" key="6">
    <source>
        <dbReference type="ARBA" id="ARBA00022692"/>
    </source>
</evidence>
<keyword evidence="11" id="KW-0862">Zinc</keyword>
<name>A0A852HXS3_9PASS</name>
<keyword evidence="8 18" id="KW-0863">Zinc-finger</keyword>
<evidence type="ECO:0000256" key="11">
    <source>
        <dbReference type="ARBA" id="ARBA00022833"/>
    </source>
</evidence>
<dbReference type="SUPFAM" id="SSF57850">
    <property type="entry name" value="RING/U-box"/>
    <property type="match status" value="1"/>
</dbReference>
<keyword evidence="12 20" id="KW-1133">Transmembrane helix</keyword>
<keyword evidence="13 20" id="KW-0472">Membrane</keyword>
<gene>
    <name evidence="22" type="primary">Rnf26_1</name>
    <name evidence="22" type="ORF">NICCHL_R02526</name>
</gene>
<evidence type="ECO:0000256" key="16">
    <source>
        <dbReference type="ARBA" id="ARBA00067352"/>
    </source>
</evidence>
<dbReference type="GO" id="GO:0061630">
    <property type="term" value="F:ubiquitin protein ligase activity"/>
    <property type="evidence" value="ECO:0007669"/>
    <property type="project" value="UniProtKB-EC"/>
</dbReference>
<reference evidence="22" key="1">
    <citation type="submission" date="2020-02" db="EMBL/GenBank/DDBJ databases">
        <title>Bird 10,000 Genomes (B10K) Project - Family phase.</title>
        <authorList>
            <person name="Zhang G."/>
        </authorList>
    </citation>
    <scope>NUCLEOTIDE SEQUENCE</scope>
    <source>
        <strain evidence="22">B10K-DU-002-40</strain>
        <tissue evidence="22">Muscle</tissue>
    </source>
</reference>
<dbReference type="CDD" id="cd16788">
    <property type="entry name" value="mRING-HC-C3HC5_RNF26"/>
    <property type="match status" value="1"/>
</dbReference>
<feature type="transmembrane region" description="Helical" evidence="20">
    <location>
        <begin position="159"/>
        <end position="183"/>
    </location>
</feature>
<comment type="function">
    <text evidence="14">E3 ubiquitin-protein ligase that plays a key role in endosome organization by retaining vesicles in the perinuclear cloud. Acts as a platform for perinuclear positioning of the endosomal system by mediating ubiquitination of SQSTM1 through interaction with the ubiquitin conjugating enzyme UBE2J1. Ubiquitinated SQSTM1 attracts specific vesicle-associated adapters, forming a molecular bridge that restrains cognate vesicles in the perinuclear region and organizes the endosomal pathway for efficient cargo transport. Also acts as a regulator of type I interferon production in response to viral infection by mediating the formation of 'Lys-11'-linked polyubiquitin chains on TMEM173/STING, leading to stabilize TMEM173/STING. Also required to limit type I interferon response by promoting autophagic degradation of IRF3.</text>
</comment>
<keyword evidence="23" id="KW-1185">Reference proteome</keyword>
<evidence type="ECO:0000256" key="5">
    <source>
        <dbReference type="ARBA" id="ARBA00022679"/>
    </source>
</evidence>
<keyword evidence="5" id="KW-0808">Transferase</keyword>
<feature type="domain" description="RING-type" evidence="21">
    <location>
        <begin position="368"/>
        <end position="410"/>
    </location>
</feature>
<organism evidence="22 23">
    <name type="scientific">Nicator chloris</name>
    <dbReference type="NCBI Taxonomy" id="237433"/>
    <lineage>
        <taxon>Eukaryota</taxon>
        <taxon>Metazoa</taxon>
        <taxon>Chordata</taxon>
        <taxon>Craniata</taxon>
        <taxon>Vertebrata</taxon>
        <taxon>Euteleostomi</taxon>
        <taxon>Archelosauria</taxon>
        <taxon>Archosauria</taxon>
        <taxon>Dinosauria</taxon>
        <taxon>Saurischia</taxon>
        <taxon>Theropoda</taxon>
        <taxon>Coelurosauria</taxon>
        <taxon>Aves</taxon>
        <taxon>Neognathae</taxon>
        <taxon>Neoaves</taxon>
        <taxon>Telluraves</taxon>
        <taxon>Australaves</taxon>
        <taxon>Passeriformes</taxon>
        <taxon>Sylvioidea</taxon>
        <taxon>Pycnonotidae</taxon>
        <taxon>Nicator</taxon>
    </lineage>
</organism>
<proteinExistence type="predicted"/>
<evidence type="ECO:0000256" key="14">
    <source>
        <dbReference type="ARBA" id="ARBA00057605"/>
    </source>
</evidence>
<dbReference type="EC" id="2.3.2.27" evidence="4"/>
<dbReference type="FunFam" id="3.30.40.10:FF:000387">
    <property type="entry name" value="RING finger protein 26"/>
    <property type="match status" value="1"/>
</dbReference>
<dbReference type="PROSITE" id="PS50089">
    <property type="entry name" value="ZF_RING_2"/>
    <property type="match status" value="1"/>
</dbReference>
<feature type="transmembrane region" description="Helical" evidence="20">
    <location>
        <begin position="189"/>
        <end position="208"/>
    </location>
</feature>
<dbReference type="InterPro" id="IPR013083">
    <property type="entry name" value="Znf_RING/FYVE/PHD"/>
</dbReference>
<protein>
    <recommendedName>
        <fullName evidence="16">E3 ubiquitin-protein ligase RNF26</fullName>
        <ecNumber evidence="4">2.3.2.27</ecNumber>
    </recommendedName>
    <alternativeName>
        <fullName evidence="17">RING finger protein 26</fullName>
    </alternativeName>
</protein>
<feature type="region of interest" description="Disordered" evidence="19">
    <location>
        <begin position="303"/>
        <end position="349"/>
    </location>
</feature>
<dbReference type="PANTHER" id="PTHR22696:SF1">
    <property type="entry name" value="E3 UBIQUITIN-PROTEIN LIGASE RNF26"/>
    <property type="match status" value="1"/>
</dbReference>
<dbReference type="Gene3D" id="3.30.40.10">
    <property type="entry name" value="Zinc/RING finger domain, C3HC4 (zinc finger)"/>
    <property type="match status" value="1"/>
</dbReference>
<dbReference type="Proteomes" id="UP000653383">
    <property type="component" value="Unassembled WGS sequence"/>
</dbReference>
<dbReference type="PANTHER" id="PTHR22696">
    <property type="entry name" value="E3 UBIQUITIN-PROTEIN LIGASE RNF26"/>
    <property type="match status" value="1"/>
</dbReference>
<feature type="transmembrane region" description="Helical" evidence="20">
    <location>
        <begin position="21"/>
        <end position="54"/>
    </location>
</feature>
<feature type="compositionally biased region" description="Basic residues" evidence="19">
    <location>
        <begin position="325"/>
        <end position="336"/>
    </location>
</feature>
<keyword evidence="10" id="KW-0256">Endoplasmic reticulum</keyword>
<dbReference type="GO" id="GO:0005789">
    <property type="term" value="C:endoplasmic reticulum membrane"/>
    <property type="evidence" value="ECO:0007669"/>
    <property type="project" value="UniProtKB-SubCell"/>
</dbReference>
<keyword evidence="22" id="KW-0436">Ligase</keyword>
<evidence type="ECO:0000256" key="9">
    <source>
        <dbReference type="ARBA" id="ARBA00022786"/>
    </source>
</evidence>
<evidence type="ECO:0000256" key="2">
    <source>
        <dbReference type="ARBA" id="ARBA00004477"/>
    </source>
</evidence>
<evidence type="ECO:0000256" key="8">
    <source>
        <dbReference type="ARBA" id="ARBA00022771"/>
    </source>
</evidence>
<comment type="caution">
    <text evidence="22">The sequence shown here is derived from an EMBL/GenBank/DDBJ whole genome shotgun (WGS) entry which is preliminary data.</text>
</comment>
<dbReference type="GO" id="GO:0016874">
    <property type="term" value="F:ligase activity"/>
    <property type="evidence" value="ECO:0007669"/>
    <property type="project" value="UniProtKB-KW"/>
</dbReference>
<evidence type="ECO:0000256" key="18">
    <source>
        <dbReference type="PROSITE-ProRule" id="PRU00175"/>
    </source>
</evidence>
<evidence type="ECO:0000256" key="13">
    <source>
        <dbReference type="ARBA" id="ARBA00023136"/>
    </source>
</evidence>
<evidence type="ECO:0000313" key="23">
    <source>
        <dbReference type="Proteomes" id="UP000653383"/>
    </source>
</evidence>
<feature type="compositionally biased region" description="Polar residues" evidence="19">
    <location>
        <begin position="340"/>
        <end position="349"/>
    </location>
</feature>
<feature type="transmembrane region" description="Helical" evidence="20">
    <location>
        <begin position="215"/>
        <end position="237"/>
    </location>
</feature>
<dbReference type="GO" id="GO:0008270">
    <property type="term" value="F:zinc ion binding"/>
    <property type="evidence" value="ECO:0007669"/>
    <property type="project" value="UniProtKB-KW"/>
</dbReference>
<evidence type="ECO:0000256" key="4">
    <source>
        <dbReference type="ARBA" id="ARBA00012483"/>
    </source>
</evidence>
<sequence>MDVQRELPRGLRLLRDLPLLLLDLGFLLCSWLLAALLCLLATAAVACGAALALLRGCCAGTEGLLGLSAPAQRGRGAGLRCGRALGVGTCLLMHPGKVSLAGTRSLSMPLAALWDSLAGSVLRVSELPAAICFLVSSLVKSLLSLCLTGSQYLFMVLAILWDLLCSLILGVTNVLVMVLVYLFRALFTLLWPPFYLGLMLLSFVMRVLTSLFFAALVFLLALLLRIAFLIVIFSFIYYNQELLWVLKEHVLGFSRRLQQVLWQLCQVAVLTLRRAVTSQPGRRLVDWVLHVTNGSQAGRRMNQDQLDAGQGPQPWPALSHAGAGQRHKTSRRRAARRQQLNGTAGNAEETSGNNLWVLLKEQEERKKCVICQDQTKTVLLLPCRHLCLCQECTEVLLQQDIYQRNCPLCREMILQTLNVYL</sequence>
<comment type="subcellular location">
    <subcellularLocation>
        <location evidence="2">Endoplasmic reticulum membrane</location>
        <topology evidence="2">Multi-pass membrane protein</topology>
    </subcellularLocation>
</comment>
<accession>A0A852HXS3</accession>
<evidence type="ECO:0000256" key="12">
    <source>
        <dbReference type="ARBA" id="ARBA00022989"/>
    </source>
</evidence>
<evidence type="ECO:0000256" key="7">
    <source>
        <dbReference type="ARBA" id="ARBA00022723"/>
    </source>
</evidence>
<dbReference type="GO" id="GO:0006511">
    <property type="term" value="P:ubiquitin-dependent protein catabolic process"/>
    <property type="evidence" value="ECO:0007669"/>
    <property type="project" value="TreeGrafter"/>
</dbReference>
<evidence type="ECO:0000259" key="21">
    <source>
        <dbReference type="PROSITE" id="PS50089"/>
    </source>
</evidence>
<keyword evidence="7" id="KW-0479">Metal-binding</keyword>
<evidence type="ECO:0000256" key="3">
    <source>
        <dbReference type="ARBA" id="ARBA00004906"/>
    </source>
</evidence>
<evidence type="ECO:0000256" key="17">
    <source>
        <dbReference type="ARBA" id="ARBA00075536"/>
    </source>
</evidence>
<dbReference type="AlphaFoldDB" id="A0A852HXS3"/>
<evidence type="ECO:0000256" key="19">
    <source>
        <dbReference type="SAM" id="MobiDB-lite"/>
    </source>
</evidence>
<dbReference type="SMART" id="SM00184">
    <property type="entry name" value="RING"/>
    <property type="match status" value="1"/>
</dbReference>
<keyword evidence="9" id="KW-0833">Ubl conjugation pathway</keyword>
<dbReference type="GO" id="GO:0016567">
    <property type="term" value="P:protein ubiquitination"/>
    <property type="evidence" value="ECO:0007669"/>
    <property type="project" value="TreeGrafter"/>
</dbReference>
<evidence type="ECO:0000256" key="20">
    <source>
        <dbReference type="SAM" id="Phobius"/>
    </source>
</evidence>
<comment type="catalytic activity">
    <reaction evidence="1">
        <text>S-ubiquitinyl-[E2 ubiquitin-conjugating enzyme]-L-cysteine + [acceptor protein]-L-lysine = [E2 ubiquitin-conjugating enzyme]-L-cysteine + N(6)-ubiquitinyl-[acceptor protein]-L-lysine.</text>
        <dbReference type="EC" id="2.3.2.27"/>
    </reaction>
</comment>
<dbReference type="EMBL" id="WAAE01021408">
    <property type="protein sequence ID" value="NXX34722.1"/>
    <property type="molecule type" value="Genomic_DNA"/>
</dbReference>
<feature type="non-terminal residue" evidence="22">
    <location>
        <position position="421"/>
    </location>
</feature>
<feature type="non-terminal residue" evidence="22">
    <location>
        <position position="1"/>
    </location>
</feature>
<evidence type="ECO:0000256" key="10">
    <source>
        <dbReference type="ARBA" id="ARBA00022824"/>
    </source>
</evidence>
<keyword evidence="6 20" id="KW-0812">Transmembrane</keyword>
<evidence type="ECO:0000256" key="15">
    <source>
        <dbReference type="ARBA" id="ARBA00063040"/>
    </source>
</evidence>
<dbReference type="InterPro" id="IPR001841">
    <property type="entry name" value="Znf_RING"/>
</dbReference>
<comment type="subunit">
    <text evidence="15">Interacts with INCA1. Interacts with TMEM43, ENDOD1, TMEM33 and TMED1 to form a complex capable of modulating innate immune signaling through the cGAS-STING pathway. Interacts with UBE2J1; this interaction is important for SQSTM1 ubiquitination.</text>
</comment>